<dbReference type="GO" id="GO:0032153">
    <property type="term" value="C:cell division site"/>
    <property type="evidence" value="ECO:0007669"/>
    <property type="project" value="UniProtKB-UniRule"/>
</dbReference>
<evidence type="ECO:0000256" key="5">
    <source>
        <dbReference type="ARBA" id="ARBA00023136"/>
    </source>
</evidence>
<feature type="compositionally biased region" description="Pro residues" evidence="10">
    <location>
        <begin position="28"/>
        <end position="38"/>
    </location>
</feature>
<reference evidence="11 12" key="1">
    <citation type="journal article" date="2015" name="Genome Announc.">
        <title>Expanding the biotechnology potential of lactobacilli through comparative genomics of 213 strains and associated genera.</title>
        <authorList>
            <person name="Sun Z."/>
            <person name="Harris H.M."/>
            <person name="McCann A."/>
            <person name="Guo C."/>
            <person name="Argimon S."/>
            <person name="Zhang W."/>
            <person name="Yang X."/>
            <person name="Jeffery I.B."/>
            <person name="Cooney J.C."/>
            <person name="Kagawa T.F."/>
            <person name="Liu W."/>
            <person name="Song Y."/>
            <person name="Salvetti E."/>
            <person name="Wrobel A."/>
            <person name="Rasinkangas P."/>
            <person name="Parkhill J."/>
            <person name="Rea M.C."/>
            <person name="O'Sullivan O."/>
            <person name="Ritari J."/>
            <person name="Douillard F.P."/>
            <person name="Paul Ross R."/>
            <person name="Yang R."/>
            <person name="Briner A.E."/>
            <person name="Felis G.E."/>
            <person name="de Vos W.M."/>
            <person name="Barrangou R."/>
            <person name="Klaenhammer T.R."/>
            <person name="Caufield P.W."/>
            <person name="Cui Y."/>
            <person name="Zhang H."/>
            <person name="O'Toole P.W."/>
        </authorList>
    </citation>
    <scope>NUCLEOTIDE SEQUENCE [LARGE SCALE GENOMIC DNA]</scope>
    <source>
        <strain evidence="11 12">DSM 12744</strain>
    </source>
</reference>
<dbReference type="GO" id="GO:0005886">
    <property type="term" value="C:plasma membrane"/>
    <property type="evidence" value="ECO:0007669"/>
    <property type="project" value="UniProtKB-SubCell"/>
</dbReference>
<evidence type="ECO:0000256" key="7">
    <source>
        <dbReference type="HAMAP-Rule" id="MF_00910"/>
    </source>
</evidence>
<evidence type="ECO:0000256" key="6">
    <source>
        <dbReference type="ARBA" id="ARBA00023306"/>
    </source>
</evidence>
<evidence type="ECO:0000256" key="9">
    <source>
        <dbReference type="SAM" id="Coils"/>
    </source>
</evidence>
<evidence type="ECO:0000256" key="3">
    <source>
        <dbReference type="ARBA" id="ARBA00022692"/>
    </source>
</evidence>
<keyword evidence="5 7" id="KW-0472">Membrane</keyword>
<dbReference type="AlphaFoldDB" id="A0A0R1N9L2"/>
<evidence type="ECO:0000256" key="2">
    <source>
        <dbReference type="ARBA" id="ARBA00022618"/>
    </source>
</evidence>
<name>A0A0R1N9L2_9LACO</name>
<dbReference type="NCBIfam" id="TIGR02209">
    <property type="entry name" value="ftsL_broad"/>
    <property type="match status" value="1"/>
</dbReference>
<dbReference type="InterPro" id="IPR011922">
    <property type="entry name" value="Cell_div_FtsL"/>
</dbReference>
<gene>
    <name evidence="7" type="primary">ftsL</name>
    <name evidence="11" type="ORF">FD09_GL001382</name>
</gene>
<feature type="coiled-coil region" evidence="9">
    <location>
        <begin position="82"/>
        <end position="109"/>
    </location>
</feature>
<keyword evidence="3 7" id="KW-0812">Transmembrane</keyword>
<keyword evidence="12" id="KW-1185">Reference proteome</keyword>
<evidence type="ECO:0000256" key="10">
    <source>
        <dbReference type="SAM" id="MobiDB-lite"/>
    </source>
</evidence>
<organism evidence="11 12">
    <name type="scientific">Schleiferilactobacillus perolens DSM 12744</name>
    <dbReference type="NCBI Taxonomy" id="1423792"/>
    <lineage>
        <taxon>Bacteria</taxon>
        <taxon>Bacillati</taxon>
        <taxon>Bacillota</taxon>
        <taxon>Bacilli</taxon>
        <taxon>Lactobacillales</taxon>
        <taxon>Lactobacillaceae</taxon>
        <taxon>Schleiferilactobacillus</taxon>
    </lineage>
</organism>
<feature type="transmembrane region" description="Helical" evidence="7">
    <location>
        <begin position="52"/>
        <end position="75"/>
    </location>
</feature>
<keyword evidence="9" id="KW-0175">Coiled coil</keyword>
<evidence type="ECO:0000313" key="12">
    <source>
        <dbReference type="Proteomes" id="UP000051330"/>
    </source>
</evidence>
<evidence type="ECO:0000256" key="8">
    <source>
        <dbReference type="NCBIfam" id="TIGR02209"/>
    </source>
</evidence>
<evidence type="ECO:0000256" key="4">
    <source>
        <dbReference type="ARBA" id="ARBA00022989"/>
    </source>
</evidence>
<comment type="similarity">
    <text evidence="7">Belongs to the FtsL family.</text>
</comment>
<comment type="function">
    <text evidence="7">Essential cell division protein.</text>
</comment>
<comment type="subcellular location">
    <subcellularLocation>
        <location evidence="7">Cell membrane</location>
        <topology evidence="7">Single-pass type II membrane protein</topology>
    </subcellularLocation>
    <text evidence="7">Localizes to the division septum where it forms a ring structure.</text>
</comment>
<dbReference type="HAMAP" id="MF_00910">
    <property type="entry name" value="FtsL"/>
    <property type="match status" value="1"/>
</dbReference>
<keyword evidence="6 7" id="KW-0131">Cell cycle</keyword>
<keyword evidence="1 7" id="KW-1003">Cell membrane</keyword>
<evidence type="ECO:0000256" key="1">
    <source>
        <dbReference type="ARBA" id="ARBA00022475"/>
    </source>
</evidence>
<keyword evidence="2 7" id="KW-0132">Cell division</keyword>
<dbReference type="EMBL" id="AZEC01000002">
    <property type="protein sequence ID" value="KRL14218.1"/>
    <property type="molecule type" value="Genomic_DNA"/>
</dbReference>
<sequence>MLTMIEQKELNWGQGGAAPARKEAPAPKQQPNPVPAAQPVPGRVPLNGLERVLIAAIALISGICMLTIVSMQVGLTTTQRQYQNVTATVADKRSQNNDLQQEIGELTSSQRLNEFAKSHGLTLIEGNIRNIGR</sequence>
<evidence type="ECO:0000313" key="11">
    <source>
        <dbReference type="EMBL" id="KRL14218.1"/>
    </source>
</evidence>
<keyword evidence="4 7" id="KW-1133">Transmembrane helix</keyword>
<dbReference type="GO" id="GO:0043093">
    <property type="term" value="P:FtsZ-dependent cytokinesis"/>
    <property type="evidence" value="ECO:0007669"/>
    <property type="project" value="UniProtKB-UniRule"/>
</dbReference>
<protein>
    <recommendedName>
        <fullName evidence="7 8">Cell division protein FtsL</fullName>
    </recommendedName>
</protein>
<dbReference type="Proteomes" id="UP000051330">
    <property type="component" value="Unassembled WGS sequence"/>
</dbReference>
<dbReference type="PATRIC" id="fig|1423792.3.peg.1401"/>
<dbReference type="STRING" id="1423792.FD09_GL001382"/>
<feature type="region of interest" description="Disordered" evidence="10">
    <location>
        <begin position="12"/>
        <end position="42"/>
    </location>
</feature>
<proteinExistence type="inferred from homology"/>
<comment type="caution">
    <text evidence="11">The sequence shown here is derived from an EMBL/GenBank/DDBJ whole genome shotgun (WGS) entry which is preliminary data.</text>
</comment>
<accession>A0A0R1N9L2</accession>